<reference evidence="2 3" key="1">
    <citation type="submission" date="2015-04" db="EMBL/GenBank/DDBJ databases">
        <title>Complete genome sequence of Schizopora paradoxa KUC8140, a cosmopolitan wood degrader in East Asia.</title>
        <authorList>
            <consortium name="DOE Joint Genome Institute"/>
            <person name="Min B."/>
            <person name="Park H."/>
            <person name="Jang Y."/>
            <person name="Kim J.-J."/>
            <person name="Kim K.H."/>
            <person name="Pangilinan J."/>
            <person name="Lipzen A."/>
            <person name="Riley R."/>
            <person name="Grigoriev I.V."/>
            <person name="Spatafora J.W."/>
            <person name="Choi I.-G."/>
        </authorList>
    </citation>
    <scope>NUCLEOTIDE SEQUENCE [LARGE SCALE GENOMIC DNA]</scope>
    <source>
        <strain evidence="2 3">KUC8140</strain>
    </source>
</reference>
<dbReference type="InParanoid" id="A0A0H2RDH9"/>
<dbReference type="PANTHER" id="PTHR10334">
    <property type="entry name" value="CYSTEINE-RICH SECRETORY PROTEIN-RELATED"/>
    <property type="match status" value="1"/>
</dbReference>
<dbReference type="Proteomes" id="UP000053477">
    <property type="component" value="Unassembled WGS sequence"/>
</dbReference>
<dbReference type="Gene3D" id="3.40.33.10">
    <property type="entry name" value="CAP"/>
    <property type="match status" value="1"/>
</dbReference>
<dbReference type="STRING" id="27342.A0A0H2RDH9"/>
<dbReference type="Pfam" id="PF00188">
    <property type="entry name" value="CAP"/>
    <property type="match status" value="1"/>
</dbReference>
<feature type="domain" description="SCP" evidence="1">
    <location>
        <begin position="1"/>
        <end position="135"/>
    </location>
</feature>
<organism evidence="2 3">
    <name type="scientific">Schizopora paradoxa</name>
    <dbReference type="NCBI Taxonomy" id="27342"/>
    <lineage>
        <taxon>Eukaryota</taxon>
        <taxon>Fungi</taxon>
        <taxon>Dikarya</taxon>
        <taxon>Basidiomycota</taxon>
        <taxon>Agaricomycotina</taxon>
        <taxon>Agaricomycetes</taxon>
        <taxon>Hymenochaetales</taxon>
        <taxon>Schizoporaceae</taxon>
        <taxon>Schizopora</taxon>
    </lineage>
</organism>
<accession>A0A0H2RDH9</accession>
<dbReference type="SMART" id="SM00198">
    <property type="entry name" value="SCP"/>
    <property type="match status" value="1"/>
</dbReference>
<protein>
    <submittedName>
        <fullName evidence="2">PR-1-like protein</fullName>
    </submittedName>
</protein>
<keyword evidence="3" id="KW-1185">Reference proteome</keyword>
<dbReference type="InterPro" id="IPR014044">
    <property type="entry name" value="CAP_dom"/>
</dbReference>
<dbReference type="OrthoDB" id="337038at2759"/>
<dbReference type="AlphaFoldDB" id="A0A0H2RDH9"/>
<dbReference type="PRINTS" id="PR00837">
    <property type="entry name" value="V5TPXLIKE"/>
</dbReference>
<gene>
    <name evidence="2" type="ORF">SCHPADRAFT_836447</name>
</gene>
<proteinExistence type="predicted"/>
<dbReference type="SUPFAM" id="SSF55797">
    <property type="entry name" value="PR-1-like"/>
    <property type="match status" value="1"/>
</dbReference>
<evidence type="ECO:0000313" key="2">
    <source>
        <dbReference type="EMBL" id="KLO07573.1"/>
    </source>
</evidence>
<dbReference type="InterPro" id="IPR001283">
    <property type="entry name" value="CRISP-related"/>
</dbReference>
<feature type="non-terminal residue" evidence="2">
    <location>
        <position position="1"/>
    </location>
</feature>
<evidence type="ECO:0000259" key="1">
    <source>
        <dbReference type="SMART" id="SM00198"/>
    </source>
</evidence>
<dbReference type="EMBL" id="KQ086131">
    <property type="protein sequence ID" value="KLO07573.1"/>
    <property type="molecule type" value="Genomic_DNA"/>
</dbReference>
<dbReference type="InterPro" id="IPR035940">
    <property type="entry name" value="CAP_sf"/>
</dbReference>
<name>A0A0H2RDH9_9AGAM</name>
<sequence>SDVTEMLQLHNNLRASHGASALTWSSTLASKAQQWANGCVFEHSGGSLGPFGENLASGTGSSYGVTDAFNGWASEESSYNPNNPVASHFTQVVWKGTSQMGCAVATCAPGTLFSSSFGSSKYYVCEYEAQGNVIGQFGCVLLPSVMITAC</sequence>
<evidence type="ECO:0000313" key="3">
    <source>
        <dbReference type="Proteomes" id="UP000053477"/>
    </source>
</evidence>